<dbReference type="Proteomes" id="UP000054735">
    <property type="component" value="Unassembled WGS sequence"/>
</dbReference>
<protein>
    <submittedName>
        <fullName evidence="1">Uncharacterized protein</fullName>
    </submittedName>
</protein>
<name>A0ABR5QG19_9GAMM</name>
<feature type="non-terminal residue" evidence="1">
    <location>
        <position position="109"/>
    </location>
</feature>
<gene>
    <name evidence="1" type="ORF">Lbir_2223</name>
</gene>
<proteinExistence type="predicted"/>
<accession>A0ABR5QG19</accession>
<reference evidence="1 2" key="1">
    <citation type="submission" date="2015-11" db="EMBL/GenBank/DDBJ databases">
        <title>Genomic analysis of 38 Legionella species identifies large and diverse effector repertoires.</title>
        <authorList>
            <person name="Burstein D."/>
            <person name="Amaro F."/>
            <person name="Zusman T."/>
            <person name="Lifshitz Z."/>
            <person name="Cohen O."/>
            <person name="Gilbert J.A."/>
            <person name="Pupko T."/>
            <person name="Shuman H.A."/>
            <person name="Segal G."/>
        </authorList>
    </citation>
    <scope>NUCLEOTIDE SEQUENCE [LARGE SCALE GENOMIC DNA]</scope>
    <source>
        <strain evidence="1 2">CDC#1407-AL-14</strain>
    </source>
</reference>
<dbReference type="RefSeq" id="WP_157062404.1">
    <property type="nucleotide sequence ID" value="NZ_LNXT01000044.1"/>
</dbReference>
<comment type="caution">
    <text evidence="1">The sequence shown here is derived from an EMBL/GenBank/DDBJ whole genome shotgun (WGS) entry which is preliminary data.</text>
</comment>
<keyword evidence="2" id="KW-1185">Reference proteome</keyword>
<organism evidence="1 2">
    <name type="scientific">Legionella birminghamensis</name>
    <dbReference type="NCBI Taxonomy" id="28083"/>
    <lineage>
        <taxon>Bacteria</taxon>
        <taxon>Pseudomonadati</taxon>
        <taxon>Pseudomonadota</taxon>
        <taxon>Gammaproteobacteria</taxon>
        <taxon>Legionellales</taxon>
        <taxon>Legionellaceae</taxon>
        <taxon>Legionella</taxon>
    </lineage>
</organism>
<sequence length="109" mass="12090">MPKKKTAPPSRWDRVFIDRAVLEGYRRGPEPVYKLADAMLSGESVSYEEFSDKDNLGSARLSGADRALIVNFGRTAMIAGIAEHHAYAQSPLYHLRDGVAKYRAKYGAS</sequence>
<evidence type="ECO:0000313" key="1">
    <source>
        <dbReference type="EMBL" id="KTC68690.1"/>
    </source>
</evidence>
<evidence type="ECO:0000313" key="2">
    <source>
        <dbReference type="Proteomes" id="UP000054735"/>
    </source>
</evidence>
<dbReference type="EMBL" id="LNXT01000044">
    <property type="protein sequence ID" value="KTC68690.1"/>
    <property type="molecule type" value="Genomic_DNA"/>
</dbReference>